<dbReference type="Proteomes" id="UP000765509">
    <property type="component" value="Unassembled WGS sequence"/>
</dbReference>
<name>A0A9Q3EPZ2_9BASI</name>
<feature type="region of interest" description="Disordered" evidence="1">
    <location>
        <begin position="40"/>
        <end position="63"/>
    </location>
</feature>
<evidence type="ECO:0000313" key="2">
    <source>
        <dbReference type="EMBL" id="MBW0521477.1"/>
    </source>
</evidence>
<keyword evidence="3" id="KW-1185">Reference proteome</keyword>
<comment type="caution">
    <text evidence="2">The sequence shown here is derived from an EMBL/GenBank/DDBJ whole genome shotgun (WGS) entry which is preliminary data.</text>
</comment>
<dbReference type="AlphaFoldDB" id="A0A9Q3EPZ2"/>
<accession>A0A9Q3EPZ2</accession>
<gene>
    <name evidence="2" type="ORF">O181_061192</name>
</gene>
<proteinExistence type="predicted"/>
<dbReference type="EMBL" id="AVOT02028840">
    <property type="protein sequence ID" value="MBW0521477.1"/>
    <property type="molecule type" value="Genomic_DNA"/>
</dbReference>
<protein>
    <submittedName>
        <fullName evidence="2">Uncharacterized protein</fullName>
    </submittedName>
</protein>
<organism evidence="2 3">
    <name type="scientific">Austropuccinia psidii MF-1</name>
    <dbReference type="NCBI Taxonomy" id="1389203"/>
    <lineage>
        <taxon>Eukaryota</taxon>
        <taxon>Fungi</taxon>
        <taxon>Dikarya</taxon>
        <taxon>Basidiomycota</taxon>
        <taxon>Pucciniomycotina</taxon>
        <taxon>Pucciniomycetes</taxon>
        <taxon>Pucciniales</taxon>
        <taxon>Sphaerophragmiaceae</taxon>
        <taxon>Austropuccinia</taxon>
    </lineage>
</organism>
<evidence type="ECO:0000313" key="3">
    <source>
        <dbReference type="Proteomes" id="UP000765509"/>
    </source>
</evidence>
<evidence type="ECO:0000256" key="1">
    <source>
        <dbReference type="SAM" id="MobiDB-lite"/>
    </source>
</evidence>
<sequence>MKHGNKEVQPGLIMGKTWGKLPEGMFQRDIFQRPYVQTLRRERSQDKGETSHSPGCRGEMEPERAYSGSFRLMRSRTTQLFSSFTQIRVQKVSGQESPYFTIADSFNDNTRTKGKEKELFQLEKERIRLNDLKIVGLSEGSTQKQQITVNTSDEISTPTIRKYIPTQNEHSVIDT</sequence>
<feature type="compositionally biased region" description="Basic and acidic residues" evidence="1">
    <location>
        <begin position="40"/>
        <end position="50"/>
    </location>
</feature>
<reference evidence="2" key="1">
    <citation type="submission" date="2021-03" db="EMBL/GenBank/DDBJ databases">
        <title>Draft genome sequence of rust myrtle Austropuccinia psidii MF-1, a brazilian biotype.</title>
        <authorList>
            <person name="Quecine M.C."/>
            <person name="Pachon D.M.R."/>
            <person name="Bonatelli M.L."/>
            <person name="Correr F.H."/>
            <person name="Franceschini L.M."/>
            <person name="Leite T.F."/>
            <person name="Margarido G.R.A."/>
            <person name="Almeida C.A."/>
            <person name="Ferrarezi J.A."/>
            <person name="Labate C.A."/>
        </authorList>
    </citation>
    <scope>NUCLEOTIDE SEQUENCE</scope>
    <source>
        <strain evidence="2">MF-1</strain>
    </source>
</reference>